<accession>X1E5Z2</accession>
<comment type="caution">
    <text evidence="1">The sequence shown here is derived from an EMBL/GenBank/DDBJ whole genome shotgun (WGS) entry which is preliminary data.</text>
</comment>
<reference evidence="1" key="1">
    <citation type="journal article" date="2014" name="Front. Microbiol.">
        <title>High frequency of phylogenetically diverse reductive dehalogenase-homologous genes in deep subseafloor sedimentary metagenomes.</title>
        <authorList>
            <person name="Kawai M."/>
            <person name="Futagami T."/>
            <person name="Toyoda A."/>
            <person name="Takaki Y."/>
            <person name="Nishi S."/>
            <person name="Hori S."/>
            <person name="Arai W."/>
            <person name="Tsubouchi T."/>
            <person name="Morono Y."/>
            <person name="Uchiyama I."/>
            <person name="Ito T."/>
            <person name="Fujiyama A."/>
            <person name="Inagaki F."/>
            <person name="Takami H."/>
        </authorList>
    </citation>
    <scope>NUCLEOTIDE SEQUENCE</scope>
    <source>
        <strain evidence="1">Expedition CK06-06</strain>
    </source>
</reference>
<sequence>MQRKMSLPMPAIFAPTGRGMALRTLNNEDGLGIPKRNKYKAWMEQKAAEGLAPVKPVIGRGF</sequence>
<dbReference type="AlphaFoldDB" id="X1E5Z2"/>
<protein>
    <submittedName>
        <fullName evidence="1">Uncharacterized protein</fullName>
    </submittedName>
</protein>
<name>X1E5Z2_9ZZZZ</name>
<organism evidence="1">
    <name type="scientific">marine sediment metagenome</name>
    <dbReference type="NCBI Taxonomy" id="412755"/>
    <lineage>
        <taxon>unclassified sequences</taxon>
        <taxon>metagenomes</taxon>
        <taxon>ecological metagenomes</taxon>
    </lineage>
</organism>
<gene>
    <name evidence="1" type="ORF">S01H4_63210</name>
</gene>
<evidence type="ECO:0000313" key="1">
    <source>
        <dbReference type="EMBL" id="GAH12604.1"/>
    </source>
</evidence>
<dbReference type="EMBL" id="BART01037947">
    <property type="protein sequence ID" value="GAH12604.1"/>
    <property type="molecule type" value="Genomic_DNA"/>
</dbReference>
<proteinExistence type="predicted"/>